<dbReference type="PANTHER" id="PTHR10204:SF34">
    <property type="entry name" value="NAD(P)H DEHYDROGENASE [QUINONE] 1 ISOFORM 1"/>
    <property type="match status" value="1"/>
</dbReference>
<evidence type="ECO:0000313" key="5">
    <source>
        <dbReference type="Proteomes" id="UP000176322"/>
    </source>
</evidence>
<accession>A0A1F6BXZ4</accession>
<feature type="domain" description="Flavodoxin-like fold" evidence="3">
    <location>
        <begin position="3"/>
        <end position="160"/>
    </location>
</feature>
<evidence type="ECO:0000256" key="2">
    <source>
        <dbReference type="ARBA" id="ARBA00023002"/>
    </source>
</evidence>
<evidence type="ECO:0000256" key="1">
    <source>
        <dbReference type="ARBA" id="ARBA00006252"/>
    </source>
</evidence>
<dbReference type="AlphaFoldDB" id="A0A1F6BXZ4"/>
<sequence length="192" mass="21953">MAKKILVLLGHPDKETYSGQIADRYEITARAAGHEVTRVNIGELQFDPILHKGYKEIQQLEPDLIDLQEKIRATDHLVIVYPNWWCTMPAILKGLFDRFWLPGFAFNFDKQTKKLVQRLTGKTSRVIIVAGTHSPLQTWWKFGDYTNEIQYGILEFAGIKTKVSAFGPCDSVDNVCREDWLTDVEDLAKQGV</sequence>
<dbReference type="GO" id="GO:0003955">
    <property type="term" value="F:NAD(P)H dehydrogenase (quinone) activity"/>
    <property type="evidence" value="ECO:0007669"/>
    <property type="project" value="TreeGrafter"/>
</dbReference>
<organism evidence="4 5">
    <name type="scientific">Candidatus Kaiserbacteria bacterium RIFCSPHIGHO2_01_FULL_46_22</name>
    <dbReference type="NCBI Taxonomy" id="1798475"/>
    <lineage>
        <taxon>Bacteria</taxon>
        <taxon>Candidatus Kaiseribacteriota</taxon>
    </lineage>
</organism>
<reference evidence="4 5" key="1">
    <citation type="journal article" date="2016" name="Nat. Commun.">
        <title>Thousands of microbial genomes shed light on interconnected biogeochemical processes in an aquifer system.</title>
        <authorList>
            <person name="Anantharaman K."/>
            <person name="Brown C.T."/>
            <person name="Hug L.A."/>
            <person name="Sharon I."/>
            <person name="Castelle C.J."/>
            <person name="Probst A.J."/>
            <person name="Thomas B.C."/>
            <person name="Singh A."/>
            <person name="Wilkins M.J."/>
            <person name="Karaoz U."/>
            <person name="Brodie E.L."/>
            <person name="Williams K.H."/>
            <person name="Hubbard S.S."/>
            <person name="Banfield J.F."/>
        </authorList>
    </citation>
    <scope>NUCLEOTIDE SEQUENCE [LARGE SCALE GENOMIC DNA]</scope>
</reference>
<keyword evidence="2" id="KW-0560">Oxidoreductase</keyword>
<dbReference type="PANTHER" id="PTHR10204">
    <property type="entry name" value="NAD P H OXIDOREDUCTASE-RELATED"/>
    <property type="match status" value="1"/>
</dbReference>
<dbReference type="InterPro" id="IPR051545">
    <property type="entry name" value="NAD(P)H_dehydrogenase_qn"/>
</dbReference>
<dbReference type="Pfam" id="PF02525">
    <property type="entry name" value="Flavodoxin_2"/>
    <property type="match status" value="1"/>
</dbReference>
<name>A0A1F6BXZ4_9BACT</name>
<proteinExistence type="inferred from homology"/>
<dbReference type="GO" id="GO:0005829">
    <property type="term" value="C:cytosol"/>
    <property type="evidence" value="ECO:0007669"/>
    <property type="project" value="TreeGrafter"/>
</dbReference>
<comment type="similarity">
    <text evidence="1">Belongs to the NAD(P)H dehydrogenase (quinone) family.</text>
</comment>
<protein>
    <recommendedName>
        <fullName evidence="3">Flavodoxin-like fold domain-containing protein</fullName>
    </recommendedName>
</protein>
<evidence type="ECO:0000313" key="4">
    <source>
        <dbReference type="EMBL" id="OGG41829.1"/>
    </source>
</evidence>
<evidence type="ECO:0000259" key="3">
    <source>
        <dbReference type="Pfam" id="PF02525"/>
    </source>
</evidence>
<dbReference type="InterPro" id="IPR029039">
    <property type="entry name" value="Flavoprotein-like_sf"/>
</dbReference>
<dbReference type="Gene3D" id="3.40.50.360">
    <property type="match status" value="1"/>
</dbReference>
<comment type="caution">
    <text evidence="4">The sequence shown here is derived from an EMBL/GenBank/DDBJ whole genome shotgun (WGS) entry which is preliminary data.</text>
</comment>
<gene>
    <name evidence="4" type="ORF">A2837_01285</name>
</gene>
<dbReference type="InterPro" id="IPR003680">
    <property type="entry name" value="Flavodoxin_fold"/>
</dbReference>
<dbReference type="STRING" id="1798475.A2837_01285"/>
<dbReference type="Proteomes" id="UP000176322">
    <property type="component" value="Unassembled WGS sequence"/>
</dbReference>
<dbReference type="EMBL" id="MFKO01000002">
    <property type="protein sequence ID" value="OGG41829.1"/>
    <property type="molecule type" value="Genomic_DNA"/>
</dbReference>
<dbReference type="SUPFAM" id="SSF52218">
    <property type="entry name" value="Flavoproteins"/>
    <property type="match status" value="1"/>
</dbReference>